<organism evidence="2 3">
    <name type="scientific">Roridomyces roridus</name>
    <dbReference type="NCBI Taxonomy" id="1738132"/>
    <lineage>
        <taxon>Eukaryota</taxon>
        <taxon>Fungi</taxon>
        <taxon>Dikarya</taxon>
        <taxon>Basidiomycota</taxon>
        <taxon>Agaricomycotina</taxon>
        <taxon>Agaricomycetes</taxon>
        <taxon>Agaricomycetidae</taxon>
        <taxon>Agaricales</taxon>
        <taxon>Marasmiineae</taxon>
        <taxon>Mycenaceae</taxon>
        <taxon>Roridomyces</taxon>
    </lineage>
</organism>
<keyword evidence="3" id="KW-1185">Reference proteome</keyword>
<proteinExistence type="predicted"/>
<gene>
    <name evidence="2" type="ORF">FB45DRAFT_741344</name>
</gene>
<evidence type="ECO:0000313" key="2">
    <source>
        <dbReference type="EMBL" id="KAJ7639496.1"/>
    </source>
</evidence>
<comment type="caution">
    <text evidence="2">The sequence shown here is derived from an EMBL/GenBank/DDBJ whole genome shotgun (WGS) entry which is preliminary data.</text>
</comment>
<feature type="signal peptide" evidence="1">
    <location>
        <begin position="1"/>
        <end position="20"/>
    </location>
</feature>
<evidence type="ECO:0000256" key="1">
    <source>
        <dbReference type="SAM" id="SignalP"/>
    </source>
</evidence>
<reference evidence="2" key="1">
    <citation type="submission" date="2023-03" db="EMBL/GenBank/DDBJ databases">
        <title>Massive genome expansion in bonnet fungi (Mycena s.s.) driven by repeated elements and novel gene families across ecological guilds.</title>
        <authorList>
            <consortium name="Lawrence Berkeley National Laboratory"/>
            <person name="Harder C.B."/>
            <person name="Miyauchi S."/>
            <person name="Viragh M."/>
            <person name="Kuo A."/>
            <person name="Thoen E."/>
            <person name="Andreopoulos B."/>
            <person name="Lu D."/>
            <person name="Skrede I."/>
            <person name="Drula E."/>
            <person name="Henrissat B."/>
            <person name="Morin E."/>
            <person name="Kohler A."/>
            <person name="Barry K."/>
            <person name="LaButti K."/>
            <person name="Morin E."/>
            <person name="Salamov A."/>
            <person name="Lipzen A."/>
            <person name="Mereny Z."/>
            <person name="Hegedus B."/>
            <person name="Baldrian P."/>
            <person name="Stursova M."/>
            <person name="Weitz H."/>
            <person name="Taylor A."/>
            <person name="Grigoriev I.V."/>
            <person name="Nagy L.G."/>
            <person name="Martin F."/>
            <person name="Kauserud H."/>
        </authorList>
    </citation>
    <scope>NUCLEOTIDE SEQUENCE</scope>
    <source>
        <strain evidence="2">9284</strain>
    </source>
</reference>
<dbReference type="EMBL" id="JARKIF010000005">
    <property type="protein sequence ID" value="KAJ7639496.1"/>
    <property type="molecule type" value="Genomic_DNA"/>
</dbReference>
<dbReference type="AlphaFoldDB" id="A0AAD7FS53"/>
<dbReference type="Proteomes" id="UP001221142">
    <property type="component" value="Unassembled WGS sequence"/>
</dbReference>
<feature type="chain" id="PRO_5042026028" evidence="1">
    <location>
        <begin position="21"/>
        <end position="100"/>
    </location>
</feature>
<evidence type="ECO:0000313" key="3">
    <source>
        <dbReference type="Proteomes" id="UP001221142"/>
    </source>
</evidence>
<keyword evidence="1" id="KW-0732">Signal</keyword>
<name>A0AAD7FS53_9AGAR</name>
<sequence>MFAKVASLVSIALFAGRVAAICPGFNFGIGNAHPSSFGNGINHWNVYNDNCDIVDGLTTNQNPCSQGIFGYSPAPIHFNEYTSTTTGLRYACRPGPNPDS</sequence>
<accession>A0AAD7FS53</accession>
<protein>
    <submittedName>
        <fullName evidence="2">Uncharacterized protein</fullName>
    </submittedName>
</protein>